<gene>
    <name evidence="1" type="ORF">SAMN06309945_0869</name>
</gene>
<proteinExistence type="predicted"/>
<dbReference type="RefSeq" id="WP_079727029.1">
    <property type="nucleotide sequence ID" value="NZ_FUZP01000001.1"/>
</dbReference>
<organism evidence="1 2">
    <name type="scientific">Okibacterium fritillariae</name>
    <dbReference type="NCBI Taxonomy" id="123320"/>
    <lineage>
        <taxon>Bacteria</taxon>
        <taxon>Bacillati</taxon>
        <taxon>Actinomycetota</taxon>
        <taxon>Actinomycetes</taxon>
        <taxon>Micrococcales</taxon>
        <taxon>Microbacteriaceae</taxon>
        <taxon>Okibacterium</taxon>
    </lineage>
</organism>
<reference evidence="1 2" key="1">
    <citation type="submission" date="2017-02" db="EMBL/GenBank/DDBJ databases">
        <authorList>
            <person name="Peterson S.W."/>
        </authorList>
    </citation>
    <scope>NUCLEOTIDE SEQUENCE [LARGE SCALE GENOMIC DNA]</scope>
    <source>
        <strain evidence="1 2">VKM Ac-2059</strain>
    </source>
</reference>
<keyword evidence="2" id="KW-1185">Reference proteome</keyword>
<evidence type="ECO:0000313" key="1">
    <source>
        <dbReference type="EMBL" id="SKC42844.1"/>
    </source>
</evidence>
<dbReference type="AlphaFoldDB" id="A0A1T5IUL4"/>
<accession>A0A1T5IUL4</accession>
<evidence type="ECO:0000313" key="2">
    <source>
        <dbReference type="Proteomes" id="UP000190857"/>
    </source>
</evidence>
<dbReference type="OrthoDB" id="5119511at2"/>
<name>A0A1T5IUL4_9MICO</name>
<dbReference type="EMBL" id="FUZP01000001">
    <property type="protein sequence ID" value="SKC42844.1"/>
    <property type="molecule type" value="Genomic_DNA"/>
</dbReference>
<dbReference type="Proteomes" id="UP000190857">
    <property type="component" value="Unassembled WGS sequence"/>
</dbReference>
<sequence length="116" mass="12360">MKRVSYAGVSFLTTDGVADALLRFVAALGLKQKAETVEIPAVGDRGDMVPVQLVIGPASELVSMPETSDIEDPDTSAAISSLNRRADALARPRAVAYLDQSGGERQFYDEDGLESM</sequence>
<protein>
    <submittedName>
        <fullName evidence="1">Uncharacterized protein</fullName>
    </submittedName>
</protein>